<evidence type="ECO:0000259" key="3">
    <source>
        <dbReference type="PROSITE" id="PS50024"/>
    </source>
</evidence>
<organism evidence="4 5">
    <name type="scientific">Ceratotherium simum simum</name>
    <name type="common">Southern white rhinoceros</name>
    <dbReference type="NCBI Taxonomy" id="73337"/>
    <lineage>
        <taxon>Eukaryota</taxon>
        <taxon>Metazoa</taxon>
        <taxon>Chordata</taxon>
        <taxon>Craniata</taxon>
        <taxon>Vertebrata</taxon>
        <taxon>Euteleostomi</taxon>
        <taxon>Mammalia</taxon>
        <taxon>Eutheria</taxon>
        <taxon>Laurasiatheria</taxon>
        <taxon>Perissodactyla</taxon>
        <taxon>Rhinocerotidae</taxon>
        <taxon>Ceratotherium</taxon>
    </lineage>
</organism>
<dbReference type="PROSITE" id="PS50024">
    <property type="entry name" value="SEA"/>
    <property type="match status" value="1"/>
</dbReference>
<accession>A0ABM1DL83</accession>
<dbReference type="InterPro" id="IPR036364">
    <property type="entry name" value="SEA_dom_sf"/>
</dbReference>
<keyword evidence="1" id="KW-0472">Membrane</keyword>
<dbReference type="InterPro" id="IPR000082">
    <property type="entry name" value="SEA_dom"/>
</dbReference>
<sequence length="422" mass="47367">MLVIRILPLAFWLWVPATATTTTEEGAAEGLDTQAMTPAFGGAKGVTLDLQHPYNRDDDPLCTYNSNDCYNFSSSTEQCQNGTIWNGEECFCAPGFVCYQCQSPVDSFSLEIPEKINATVGVIMRVTNRNFTADLNNISSQAYRNFTEQFKKQMDEAYKGEDFVQYGGLIIRRLLNGSIVVEYDIILEADYTSEFEELFANLTKIIKAKAINETERLPQESEDCQTFSTMCFSQEATTVSEMVKLGFDLQEQCIQKAAKDLAPFYYVDELDGKPACVTKCTPGTKSQLDCHQGKCQLEQSGPRCVCPTSDTHWYLGETCDYTISKSLVYWIVGAVVVVLLVLVVALSIFLSRAQRKLDRRQEYNLSREWQGEGIPGGFQNTRIWEDQNLKDKFGLENAYSHFRPSLGNVNPNTEVTQGPTPS</sequence>
<feature type="transmembrane region" description="Helical" evidence="1">
    <location>
        <begin position="327"/>
        <end position="350"/>
    </location>
</feature>
<evidence type="ECO:0000313" key="4">
    <source>
        <dbReference type="Proteomes" id="UP000694910"/>
    </source>
</evidence>
<proteinExistence type="predicted"/>
<dbReference type="PANTHER" id="PTHR37999:SF2">
    <property type="entry name" value="MUCIN-17"/>
    <property type="match status" value="1"/>
</dbReference>
<dbReference type="GeneID" id="101403552"/>
<feature type="chain" id="PRO_5045747051" evidence="2">
    <location>
        <begin position="20"/>
        <end position="422"/>
    </location>
</feature>
<dbReference type="RefSeq" id="XP_014652564.1">
    <property type="nucleotide sequence ID" value="XM_014797078.1"/>
</dbReference>
<dbReference type="SUPFAM" id="SSF82671">
    <property type="entry name" value="SEA domain"/>
    <property type="match status" value="1"/>
</dbReference>
<evidence type="ECO:0000313" key="5">
    <source>
        <dbReference type="RefSeq" id="XP_014652564.1"/>
    </source>
</evidence>
<dbReference type="SMART" id="SM00200">
    <property type="entry name" value="SEA"/>
    <property type="match status" value="1"/>
</dbReference>
<dbReference type="Pfam" id="PF01390">
    <property type="entry name" value="SEA"/>
    <property type="match status" value="1"/>
</dbReference>
<feature type="domain" description="SEA" evidence="3">
    <location>
        <begin position="116"/>
        <end position="229"/>
    </location>
</feature>
<dbReference type="InterPro" id="IPR053311">
    <property type="entry name" value="Mucosal_Integrity_Assoc"/>
</dbReference>
<gene>
    <name evidence="5" type="primary">LOC101403552</name>
</gene>
<name>A0ABM1DL83_CERSS</name>
<evidence type="ECO:0000256" key="1">
    <source>
        <dbReference type="SAM" id="Phobius"/>
    </source>
</evidence>
<feature type="signal peptide" evidence="2">
    <location>
        <begin position="1"/>
        <end position="19"/>
    </location>
</feature>
<keyword evidence="1" id="KW-1133">Transmembrane helix</keyword>
<keyword evidence="1" id="KW-0812">Transmembrane</keyword>
<reference evidence="5" key="1">
    <citation type="submission" date="2025-08" db="UniProtKB">
        <authorList>
            <consortium name="RefSeq"/>
        </authorList>
    </citation>
    <scope>IDENTIFICATION</scope>
</reference>
<protein>
    <submittedName>
        <fullName evidence="5">Mucin-12</fullName>
    </submittedName>
</protein>
<keyword evidence="2" id="KW-0732">Signal</keyword>
<keyword evidence="4" id="KW-1185">Reference proteome</keyword>
<dbReference type="PANTHER" id="PTHR37999">
    <property type="entry name" value="MUCIN-17"/>
    <property type="match status" value="1"/>
</dbReference>
<evidence type="ECO:0000256" key="2">
    <source>
        <dbReference type="SAM" id="SignalP"/>
    </source>
</evidence>
<dbReference type="Proteomes" id="UP000694910">
    <property type="component" value="Unplaced"/>
</dbReference>
<dbReference type="Gene3D" id="3.30.70.960">
    <property type="entry name" value="SEA domain"/>
    <property type="match status" value="1"/>
</dbReference>